<name>Q4WB64_ASPFU</name>
<comment type="caution">
    <text evidence="1">The sequence shown here is derived from an EMBL/GenBank/DDBJ whole genome shotgun (WGS) entry which is preliminary data.</text>
</comment>
<keyword evidence="2" id="KW-1185">Reference proteome</keyword>
<dbReference type="InParanoid" id="Q4WB64"/>
<evidence type="ECO:0000313" key="2">
    <source>
        <dbReference type="Proteomes" id="UP000002530"/>
    </source>
</evidence>
<gene>
    <name evidence="1" type="ORF">AFUA_8G01200</name>
</gene>
<dbReference type="EMBL" id="AAHF01000014">
    <property type="protein sequence ID" value="EAL85048.1"/>
    <property type="molecule type" value="Genomic_DNA"/>
</dbReference>
<sequence>MRNDVFESSIVSSSTWPDMDPISNGDARAAVLPMSVMEAVCKTISGTWGALELSINGFTSSNSGIGVPATRYNGYWNSTPKESKAIVREKARP</sequence>
<dbReference type="KEGG" id="afm:AFUA_8G01200"/>
<evidence type="ECO:0000313" key="1">
    <source>
        <dbReference type="EMBL" id="EAL85048.1"/>
    </source>
</evidence>
<reference evidence="1 2" key="1">
    <citation type="journal article" date="2005" name="Nature">
        <title>Genomic sequence of the pathogenic and allergenic filamentous fungus Aspergillus fumigatus.</title>
        <authorList>
            <person name="Nierman W.C."/>
            <person name="Pain A."/>
            <person name="Anderson M.J."/>
            <person name="Wortman J.R."/>
            <person name="Kim H.S."/>
            <person name="Arroyo J."/>
            <person name="Berriman M."/>
            <person name="Abe K."/>
            <person name="Archer D.B."/>
            <person name="Bermejo C."/>
            <person name="Bennett J."/>
            <person name="Bowyer P."/>
            <person name="Chen D."/>
            <person name="Collins M."/>
            <person name="Coulsen R."/>
            <person name="Davies R."/>
            <person name="Dyer P.S."/>
            <person name="Farman M."/>
            <person name="Fedorova N."/>
            <person name="Fedorova N."/>
            <person name="Feldblyum T.V."/>
            <person name="Fischer R."/>
            <person name="Fosker N."/>
            <person name="Fraser A."/>
            <person name="Garcia J.L."/>
            <person name="Garcia M.J."/>
            <person name="Goble A."/>
            <person name="Goldman G.H."/>
            <person name="Gomi K."/>
            <person name="Griffith-Jones S."/>
            <person name="Gwilliam R."/>
            <person name="Haas B."/>
            <person name="Haas H."/>
            <person name="Harris D."/>
            <person name="Horiuchi H."/>
            <person name="Huang J."/>
            <person name="Humphray S."/>
            <person name="Jimenez J."/>
            <person name="Keller N."/>
            <person name="Khouri H."/>
            <person name="Kitamoto K."/>
            <person name="Kobayashi T."/>
            <person name="Konzack S."/>
            <person name="Kulkarni R."/>
            <person name="Kumagai T."/>
            <person name="Lafon A."/>
            <person name="Latge J.P."/>
            <person name="Li W."/>
            <person name="Lord A."/>
            <person name="Lu C."/>
            <person name="Majoros W.H."/>
            <person name="May G.S."/>
            <person name="Miller B.L."/>
            <person name="Mohamoud Y."/>
            <person name="Molina M."/>
            <person name="Monod M."/>
            <person name="Mouyna I."/>
            <person name="Mulligan S."/>
            <person name="Murphy L."/>
            <person name="O'Neil S."/>
            <person name="Paulsen I."/>
            <person name="Penalva M.A."/>
            <person name="Pertea M."/>
            <person name="Price C."/>
            <person name="Pritchard B.L."/>
            <person name="Quail M.A."/>
            <person name="Rabbinowitsch E."/>
            <person name="Rawlins N."/>
            <person name="Rajandream M.A."/>
            <person name="Reichard U."/>
            <person name="Renauld H."/>
            <person name="Robson G.D."/>
            <person name="Rodriguez de Cordoba S."/>
            <person name="Rodriguez-Pena J.M."/>
            <person name="Ronning C.M."/>
            <person name="Rutter S."/>
            <person name="Salzberg S.L."/>
            <person name="Sanchez M."/>
            <person name="Sanchez-Ferrero J.C."/>
            <person name="Saunders D."/>
            <person name="Seeger K."/>
            <person name="Squares R."/>
            <person name="Squares S."/>
            <person name="Takeuchi M."/>
            <person name="Tekaia F."/>
            <person name="Turner G."/>
            <person name="Vazquez de Aldana C.R."/>
            <person name="Weidman J."/>
            <person name="White O."/>
            <person name="Woodward J."/>
            <person name="Yu J.H."/>
            <person name="Fraser C."/>
            <person name="Galagan J.E."/>
            <person name="Asai K."/>
            <person name="Machida M."/>
            <person name="Hall N."/>
            <person name="Barrell B."/>
            <person name="Denning D.W."/>
        </authorList>
    </citation>
    <scope>NUCLEOTIDE SEQUENCE [LARGE SCALE GENOMIC DNA]</scope>
    <source>
        <strain evidence="1 2">Af293</strain>
    </source>
</reference>
<dbReference type="Proteomes" id="UP000002530">
    <property type="component" value="Unassembled WGS sequence"/>
</dbReference>
<proteinExistence type="predicted"/>
<dbReference type="VEuPathDB" id="FungiDB:Afu8g01200"/>
<accession>Q4WB64</accession>
<dbReference type="RefSeq" id="XP_747086.1">
    <property type="nucleotide sequence ID" value="XM_741993.1"/>
</dbReference>
<protein>
    <submittedName>
        <fullName evidence="1">Uncharacterized protein</fullName>
    </submittedName>
</protein>
<dbReference type="HOGENOM" id="CLU_2399290_0_0_1"/>
<organism evidence="1 2">
    <name type="scientific">Aspergillus fumigatus (strain ATCC MYA-4609 / CBS 101355 / FGSC A1100 / Af293)</name>
    <name type="common">Neosartorya fumigata</name>
    <dbReference type="NCBI Taxonomy" id="330879"/>
    <lineage>
        <taxon>Eukaryota</taxon>
        <taxon>Fungi</taxon>
        <taxon>Dikarya</taxon>
        <taxon>Ascomycota</taxon>
        <taxon>Pezizomycotina</taxon>
        <taxon>Eurotiomycetes</taxon>
        <taxon>Eurotiomycetidae</taxon>
        <taxon>Eurotiales</taxon>
        <taxon>Aspergillaceae</taxon>
        <taxon>Aspergillus</taxon>
        <taxon>Aspergillus subgen. Fumigati</taxon>
    </lineage>
</organism>
<dbReference type="AlphaFoldDB" id="Q4WB64"/>
<dbReference type="GeneID" id="3504538"/>